<gene>
    <name evidence="1" type="ORF">QO010_002353</name>
</gene>
<dbReference type="RefSeq" id="WP_307349338.1">
    <property type="nucleotide sequence ID" value="NZ_JAUSVS010000004.1"/>
</dbReference>
<name>A0ABU0IRG7_9CAUL</name>
<organism evidence="1 2">
    <name type="scientific">Caulobacter ginsengisoli</name>
    <dbReference type="NCBI Taxonomy" id="400775"/>
    <lineage>
        <taxon>Bacteria</taxon>
        <taxon>Pseudomonadati</taxon>
        <taxon>Pseudomonadota</taxon>
        <taxon>Alphaproteobacteria</taxon>
        <taxon>Caulobacterales</taxon>
        <taxon>Caulobacteraceae</taxon>
        <taxon>Caulobacter</taxon>
    </lineage>
</organism>
<dbReference type="Proteomes" id="UP001228905">
    <property type="component" value="Unassembled WGS sequence"/>
</dbReference>
<evidence type="ECO:0008006" key="3">
    <source>
        <dbReference type="Google" id="ProtNLM"/>
    </source>
</evidence>
<reference evidence="1 2" key="1">
    <citation type="submission" date="2023-07" db="EMBL/GenBank/DDBJ databases">
        <title>Genomic Encyclopedia of Type Strains, Phase IV (KMG-IV): sequencing the most valuable type-strain genomes for metagenomic binning, comparative biology and taxonomic classification.</title>
        <authorList>
            <person name="Goeker M."/>
        </authorList>
    </citation>
    <scope>NUCLEOTIDE SEQUENCE [LARGE SCALE GENOMIC DNA]</scope>
    <source>
        <strain evidence="1 2">DSM 18695</strain>
    </source>
</reference>
<sequence>MANLGETTVRIVVEDPPPGVMVAVQWGKTGANFASELIRPSEAGAGRVAFDVPVKVTTGPDGAARLVGPAIQGPTGDRFIYVNWGTCAGQHGTPITRRAKVRIGTLTPAQIEAALAPGKRLETAFAGVGKDGGPACATIPLIGGWRVVS</sequence>
<accession>A0ABU0IRG7</accession>
<comment type="caution">
    <text evidence="1">The sequence shown here is derived from an EMBL/GenBank/DDBJ whole genome shotgun (WGS) entry which is preliminary data.</text>
</comment>
<evidence type="ECO:0000313" key="1">
    <source>
        <dbReference type="EMBL" id="MDQ0464569.1"/>
    </source>
</evidence>
<keyword evidence="2" id="KW-1185">Reference proteome</keyword>
<dbReference type="EMBL" id="JAUSVS010000004">
    <property type="protein sequence ID" value="MDQ0464569.1"/>
    <property type="molecule type" value="Genomic_DNA"/>
</dbReference>
<dbReference type="InterPro" id="IPR046032">
    <property type="entry name" value="DUF5990"/>
</dbReference>
<proteinExistence type="predicted"/>
<dbReference type="Pfam" id="PF19452">
    <property type="entry name" value="DUF5990"/>
    <property type="match status" value="1"/>
</dbReference>
<evidence type="ECO:0000313" key="2">
    <source>
        <dbReference type="Proteomes" id="UP001228905"/>
    </source>
</evidence>
<protein>
    <recommendedName>
        <fullName evidence="3">DUF4232 domain-containing protein</fullName>
    </recommendedName>
</protein>